<gene>
    <name evidence="2" type="ORF">SBA5_1100002</name>
</gene>
<reference evidence="3" key="1">
    <citation type="submission" date="2018-02" db="EMBL/GenBank/DDBJ databases">
        <authorList>
            <person name="Hausmann B."/>
        </authorList>
    </citation>
    <scope>NUCLEOTIDE SEQUENCE [LARGE SCALE GENOMIC DNA]</scope>
    <source>
        <strain evidence="3">Peat soil MAG SbA5</strain>
    </source>
</reference>
<evidence type="ECO:0000313" key="3">
    <source>
        <dbReference type="Proteomes" id="UP000239735"/>
    </source>
</evidence>
<evidence type="ECO:0000313" key="2">
    <source>
        <dbReference type="EMBL" id="SPE17822.1"/>
    </source>
</evidence>
<evidence type="ECO:0000256" key="1">
    <source>
        <dbReference type="SAM" id="MobiDB-lite"/>
    </source>
</evidence>
<organism evidence="2 3">
    <name type="scientific">Candidatus Sulfuritelmatomonas gaucii</name>
    <dbReference type="NCBI Taxonomy" id="2043161"/>
    <lineage>
        <taxon>Bacteria</taxon>
        <taxon>Pseudomonadati</taxon>
        <taxon>Acidobacteriota</taxon>
        <taxon>Terriglobia</taxon>
        <taxon>Terriglobales</taxon>
        <taxon>Acidobacteriaceae</taxon>
        <taxon>Candidatus Sulfuritelmatomonas</taxon>
    </lineage>
</organism>
<sequence length="63" mass="6690">MRPSRQRESLRGVAFPGTLSSLPRSSVTPADSDVATHAVPGVERISQAAPLAGLPGSERWKHL</sequence>
<dbReference type="AlphaFoldDB" id="A0A2N9L3D9"/>
<dbReference type="Proteomes" id="UP000239735">
    <property type="component" value="Unassembled WGS sequence"/>
</dbReference>
<feature type="compositionally biased region" description="Polar residues" evidence="1">
    <location>
        <begin position="18"/>
        <end position="29"/>
    </location>
</feature>
<dbReference type="EMBL" id="OKRB01000014">
    <property type="protein sequence ID" value="SPE17822.1"/>
    <property type="molecule type" value="Genomic_DNA"/>
</dbReference>
<feature type="region of interest" description="Disordered" evidence="1">
    <location>
        <begin position="1"/>
        <end position="63"/>
    </location>
</feature>
<feature type="compositionally biased region" description="Basic and acidic residues" evidence="1">
    <location>
        <begin position="1"/>
        <end position="10"/>
    </location>
</feature>
<accession>A0A2N9L3D9</accession>
<protein>
    <submittedName>
        <fullName evidence="2">Uncharacterized protein</fullName>
    </submittedName>
</protein>
<name>A0A2N9L3D9_9BACT</name>
<proteinExistence type="predicted"/>